<keyword evidence="1" id="KW-0378">Hydrolase</keyword>
<dbReference type="Proteomes" id="UP000308600">
    <property type="component" value="Unassembled WGS sequence"/>
</dbReference>
<organism evidence="1 2">
    <name type="scientific">Pluteus cervinus</name>
    <dbReference type="NCBI Taxonomy" id="181527"/>
    <lineage>
        <taxon>Eukaryota</taxon>
        <taxon>Fungi</taxon>
        <taxon>Dikarya</taxon>
        <taxon>Basidiomycota</taxon>
        <taxon>Agaricomycotina</taxon>
        <taxon>Agaricomycetes</taxon>
        <taxon>Agaricomycetidae</taxon>
        <taxon>Agaricales</taxon>
        <taxon>Pluteineae</taxon>
        <taxon>Pluteaceae</taxon>
        <taxon>Pluteus</taxon>
    </lineage>
</organism>
<proteinExistence type="predicted"/>
<gene>
    <name evidence="1" type="ORF">BDN72DRAFT_916385</name>
</gene>
<evidence type="ECO:0000313" key="2">
    <source>
        <dbReference type="Proteomes" id="UP000308600"/>
    </source>
</evidence>
<name>A0ACD3AMU7_9AGAR</name>
<accession>A0ACD3AMU7</accession>
<protein>
    <submittedName>
        <fullName evidence="1">P-loop containing nucleoside triphosphate hydrolase protein</fullName>
    </submittedName>
</protein>
<evidence type="ECO:0000313" key="1">
    <source>
        <dbReference type="EMBL" id="TFK66856.1"/>
    </source>
</evidence>
<reference evidence="1 2" key="1">
    <citation type="journal article" date="2019" name="Nat. Ecol. Evol.">
        <title>Megaphylogeny resolves global patterns of mushroom evolution.</title>
        <authorList>
            <person name="Varga T."/>
            <person name="Krizsan K."/>
            <person name="Foldi C."/>
            <person name="Dima B."/>
            <person name="Sanchez-Garcia M."/>
            <person name="Sanchez-Ramirez S."/>
            <person name="Szollosi G.J."/>
            <person name="Szarkandi J.G."/>
            <person name="Papp V."/>
            <person name="Albert L."/>
            <person name="Andreopoulos W."/>
            <person name="Angelini C."/>
            <person name="Antonin V."/>
            <person name="Barry K.W."/>
            <person name="Bougher N.L."/>
            <person name="Buchanan P."/>
            <person name="Buyck B."/>
            <person name="Bense V."/>
            <person name="Catcheside P."/>
            <person name="Chovatia M."/>
            <person name="Cooper J."/>
            <person name="Damon W."/>
            <person name="Desjardin D."/>
            <person name="Finy P."/>
            <person name="Geml J."/>
            <person name="Haridas S."/>
            <person name="Hughes K."/>
            <person name="Justo A."/>
            <person name="Karasinski D."/>
            <person name="Kautmanova I."/>
            <person name="Kiss B."/>
            <person name="Kocsube S."/>
            <person name="Kotiranta H."/>
            <person name="LaButti K.M."/>
            <person name="Lechner B.E."/>
            <person name="Liimatainen K."/>
            <person name="Lipzen A."/>
            <person name="Lukacs Z."/>
            <person name="Mihaltcheva S."/>
            <person name="Morgado L.N."/>
            <person name="Niskanen T."/>
            <person name="Noordeloos M.E."/>
            <person name="Ohm R.A."/>
            <person name="Ortiz-Santana B."/>
            <person name="Ovrebo C."/>
            <person name="Racz N."/>
            <person name="Riley R."/>
            <person name="Savchenko A."/>
            <person name="Shiryaev A."/>
            <person name="Soop K."/>
            <person name="Spirin V."/>
            <person name="Szebenyi C."/>
            <person name="Tomsovsky M."/>
            <person name="Tulloss R.E."/>
            <person name="Uehling J."/>
            <person name="Grigoriev I.V."/>
            <person name="Vagvolgyi C."/>
            <person name="Papp T."/>
            <person name="Martin F.M."/>
            <person name="Miettinen O."/>
            <person name="Hibbett D.S."/>
            <person name="Nagy L.G."/>
        </authorList>
    </citation>
    <scope>NUCLEOTIDE SEQUENCE [LARGE SCALE GENOMIC DNA]</scope>
    <source>
        <strain evidence="1 2">NL-1719</strain>
    </source>
</reference>
<sequence>MSFLGVDVFQNGLPSFDQIAKFSFMAGFLQWGYLVNSVKLLLLGSVIETGRRICYWLLERVRFQYCISAEFHEGDPSYEWIVHFLTERNVWRRSREFKVNSKTLKRRWAIKASTEEALSGNADYVPTYERPQLFRWKGIYTLDMSVLASLVEEARLLYHEVNRPHVTVHMTDGRISYTSDTEWTNVKHKIRRTLSSVVLQEGMVESLLEDAHKFLESEAWYNDTGIPYRRGYLLYGPPGTGKTSTIFALAGELGLEIYSLSLASGSVDDAFLQRATSSLPKHSILLIEDIDCAFASRAAEDRMLEAGEPINPNDPYTSGMYMPKSAVTLSGLLNVIDGVGSEEGRLFFATTNYIDRLDPALLRPGRIDKKISYSLATTEQATSLFLRFFPELDTSPSFTDITSTLDEKAPHQDLDPSTDPTTDPSSLASRFSSKIPPDQFSTAEIQGYLLTHRISPTEAVENVETWVEQELEERKQKNEREEIRKQKMKENRKQQAPYYPYGPYPPPPPPGEGAKKDGEEAEGESVGDGHPEEVGVEAGGSGSKDVSDNHPSTPPTNLEDGQAHTSDADTPPEAKPESTKDEVGKD</sequence>
<keyword evidence="2" id="KW-1185">Reference proteome</keyword>
<dbReference type="EMBL" id="ML208392">
    <property type="protein sequence ID" value="TFK66856.1"/>
    <property type="molecule type" value="Genomic_DNA"/>
</dbReference>